<feature type="transmembrane region" description="Helical" evidence="7">
    <location>
        <begin position="260"/>
        <end position="276"/>
    </location>
</feature>
<dbReference type="Pfam" id="PF01098">
    <property type="entry name" value="FTSW_RODA_SPOVE"/>
    <property type="match status" value="1"/>
</dbReference>
<dbReference type="AlphaFoldDB" id="A0A4R8XMC0"/>
<feature type="transmembrane region" description="Helical" evidence="7">
    <location>
        <begin position="37"/>
        <end position="60"/>
    </location>
</feature>
<dbReference type="GO" id="GO:0005886">
    <property type="term" value="C:plasma membrane"/>
    <property type="evidence" value="ECO:0007669"/>
    <property type="project" value="TreeGrafter"/>
</dbReference>
<reference evidence="8 9" key="1">
    <citation type="submission" date="2019-03" db="EMBL/GenBank/DDBJ databases">
        <title>Genomics of glacier-inhabiting Cryobacterium strains.</title>
        <authorList>
            <person name="Liu Q."/>
            <person name="Xin Y.-H."/>
        </authorList>
    </citation>
    <scope>NUCLEOTIDE SEQUENCE [LARGE SCALE GENOMIC DNA]</scope>
    <source>
        <strain evidence="8 9">TMT2-48-2</strain>
    </source>
</reference>
<keyword evidence="4 7" id="KW-1133">Transmembrane helix</keyword>
<feature type="transmembrane region" description="Helical" evidence="7">
    <location>
        <begin position="131"/>
        <end position="147"/>
    </location>
</feature>
<dbReference type="Proteomes" id="UP000298433">
    <property type="component" value="Unassembled WGS sequence"/>
</dbReference>
<feature type="transmembrane region" description="Helical" evidence="7">
    <location>
        <begin position="154"/>
        <end position="173"/>
    </location>
</feature>
<feature type="compositionally biased region" description="Polar residues" evidence="6">
    <location>
        <begin position="1"/>
        <end position="12"/>
    </location>
</feature>
<organism evidence="8 9">
    <name type="scientific">Cryobacterium cheniae</name>
    <dbReference type="NCBI Taxonomy" id="1259262"/>
    <lineage>
        <taxon>Bacteria</taxon>
        <taxon>Bacillati</taxon>
        <taxon>Actinomycetota</taxon>
        <taxon>Actinomycetes</taxon>
        <taxon>Micrococcales</taxon>
        <taxon>Microbacteriaceae</taxon>
        <taxon>Cryobacterium</taxon>
    </lineage>
</organism>
<gene>
    <name evidence="8" type="ORF">E3T23_11870</name>
</gene>
<protein>
    <submittedName>
        <fullName evidence="8">FtsW/RodA/SpoVE family cell cycle protein</fullName>
    </submittedName>
</protein>
<dbReference type="RefSeq" id="WP_134370607.1">
    <property type="nucleotide sequence ID" value="NZ_SOGN01000048.1"/>
</dbReference>
<evidence type="ECO:0000256" key="4">
    <source>
        <dbReference type="ARBA" id="ARBA00022989"/>
    </source>
</evidence>
<keyword evidence="3" id="KW-0133">Cell shape</keyword>
<dbReference type="GO" id="GO:0032153">
    <property type="term" value="C:cell division site"/>
    <property type="evidence" value="ECO:0007669"/>
    <property type="project" value="TreeGrafter"/>
</dbReference>
<feature type="transmembrane region" description="Helical" evidence="7">
    <location>
        <begin position="281"/>
        <end position="300"/>
    </location>
</feature>
<dbReference type="GO" id="GO:0051301">
    <property type="term" value="P:cell division"/>
    <property type="evidence" value="ECO:0007669"/>
    <property type="project" value="InterPro"/>
</dbReference>
<evidence type="ECO:0000256" key="5">
    <source>
        <dbReference type="ARBA" id="ARBA00023136"/>
    </source>
</evidence>
<comment type="subcellular location">
    <subcellularLocation>
        <location evidence="1">Membrane</location>
        <topology evidence="1">Multi-pass membrane protein</topology>
    </subcellularLocation>
</comment>
<sequence>MPASSNRSTTTDAPERPLGTGRVRRLHLPQKLRNLELFLLLLACGINAATVVLVQLGALGRIDTTLVLLGAGLSVLVLALHVVLRVVAREADPFILPIATLLNGLGIAMIYRIDLANEEYGWASASVRQTAWSALAIGCAIAVILIIRNHRVLFRYTYVAGFVGVALLLLPLVPGLGREVSGARVWIGVGSFATFQPGEIAKIALAVFFAGYLVRNRDSLSMVGKKILWMRFPRLRDLGPILVVWALSMSVIIFQRDLGTALLYFGLFLVMLYLATGRLSWVLLGMSLFLGGALIASQTLDYVNGRFQNWLDALNPDVYGADGGSYQLVQGLFGLAKGGLIGTGLGQGRPEITPVPQSDYIIASLGEELGLAGIFAILALYLLLVARGFRIGFAGNDDFGKLLGVGLSFVIALQCFIVIGGVTRVIPLTGLTTPFLAAGGSSLIANWIIVAVLLRLSDTVRNQPRLVV</sequence>
<keyword evidence="9" id="KW-1185">Reference proteome</keyword>
<feature type="transmembrane region" description="Helical" evidence="7">
    <location>
        <begin position="402"/>
        <end position="423"/>
    </location>
</feature>
<dbReference type="GO" id="GO:0015648">
    <property type="term" value="F:lipid-linked peptidoglycan transporter activity"/>
    <property type="evidence" value="ECO:0007669"/>
    <property type="project" value="TreeGrafter"/>
</dbReference>
<name>A0A4R8XMC0_9MICO</name>
<feature type="transmembrane region" description="Helical" evidence="7">
    <location>
        <begin position="185"/>
        <end position="214"/>
    </location>
</feature>
<evidence type="ECO:0000313" key="8">
    <source>
        <dbReference type="EMBL" id="TFC78753.1"/>
    </source>
</evidence>
<dbReference type="GO" id="GO:0008360">
    <property type="term" value="P:regulation of cell shape"/>
    <property type="evidence" value="ECO:0007669"/>
    <property type="project" value="UniProtKB-KW"/>
</dbReference>
<dbReference type="PANTHER" id="PTHR30474:SF3">
    <property type="entry name" value="PEPTIDOGLYCAN GLYCOSYLTRANSFERASE RODA"/>
    <property type="match status" value="1"/>
</dbReference>
<keyword evidence="5 7" id="KW-0472">Membrane</keyword>
<evidence type="ECO:0000256" key="1">
    <source>
        <dbReference type="ARBA" id="ARBA00004141"/>
    </source>
</evidence>
<dbReference type="OrthoDB" id="9812661at2"/>
<evidence type="ECO:0000256" key="6">
    <source>
        <dbReference type="SAM" id="MobiDB-lite"/>
    </source>
</evidence>
<feature type="transmembrane region" description="Helical" evidence="7">
    <location>
        <begin position="235"/>
        <end position="254"/>
    </location>
</feature>
<keyword evidence="2 7" id="KW-0812">Transmembrane</keyword>
<dbReference type="InterPro" id="IPR001182">
    <property type="entry name" value="FtsW/RodA"/>
</dbReference>
<dbReference type="PANTHER" id="PTHR30474">
    <property type="entry name" value="CELL CYCLE PROTEIN"/>
    <property type="match status" value="1"/>
</dbReference>
<feature type="transmembrane region" description="Helical" evidence="7">
    <location>
        <begin position="66"/>
        <end position="87"/>
    </location>
</feature>
<evidence type="ECO:0000256" key="7">
    <source>
        <dbReference type="SAM" id="Phobius"/>
    </source>
</evidence>
<feature type="transmembrane region" description="Helical" evidence="7">
    <location>
        <begin position="435"/>
        <end position="456"/>
    </location>
</feature>
<evidence type="ECO:0000256" key="3">
    <source>
        <dbReference type="ARBA" id="ARBA00022960"/>
    </source>
</evidence>
<proteinExistence type="predicted"/>
<dbReference type="EMBL" id="SOGN01000048">
    <property type="protein sequence ID" value="TFC78753.1"/>
    <property type="molecule type" value="Genomic_DNA"/>
</dbReference>
<accession>A0A4R8XMC0</accession>
<comment type="caution">
    <text evidence="8">The sequence shown here is derived from an EMBL/GenBank/DDBJ whole genome shotgun (WGS) entry which is preliminary data.</text>
</comment>
<evidence type="ECO:0000313" key="9">
    <source>
        <dbReference type="Proteomes" id="UP000298433"/>
    </source>
</evidence>
<feature type="transmembrane region" description="Helical" evidence="7">
    <location>
        <begin position="94"/>
        <end position="111"/>
    </location>
</feature>
<evidence type="ECO:0000256" key="2">
    <source>
        <dbReference type="ARBA" id="ARBA00022692"/>
    </source>
</evidence>
<feature type="transmembrane region" description="Helical" evidence="7">
    <location>
        <begin position="369"/>
        <end position="390"/>
    </location>
</feature>
<feature type="region of interest" description="Disordered" evidence="6">
    <location>
        <begin position="1"/>
        <end position="20"/>
    </location>
</feature>